<dbReference type="GO" id="GO:0008233">
    <property type="term" value="F:peptidase activity"/>
    <property type="evidence" value="ECO:0007669"/>
    <property type="project" value="UniProtKB-KW"/>
</dbReference>
<protein>
    <submittedName>
        <fullName evidence="2">ATP-dependent zinc protease</fullName>
    </submittedName>
</protein>
<keyword evidence="2" id="KW-0645">Protease</keyword>
<dbReference type="EMBL" id="JBHPON010000003">
    <property type="protein sequence ID" value="MFC6037452.1"/>
    <property type="molecule type" value="Genomic_DNA"/>
</dbReference>
<feature type="domain" description="Retropepsin-like aspartic endopeptidase" evidence="1">
    <location>
        <begin position="19"/>
        <end position="151"/>
    </location>
</feature>
<dbReference type="InterPro" id="IPR021109">
    <property type="entry name" value="Peptidase_aspartic_dom_sf"/>
</dbReference>
<evidence type="ECO:0000259" key="1">
    <source>
        <dbReference type="Pfam" id="PF05618"/>
    </source>
</evidence>
<sequence length="158" mass="18200">MTGDVNKKSVKKKKEKALIGWREWADLPDFDITGINAKIDTGAKSSAIHAFRIREVVLDGVDHVEFYLHPLQRRKKPEVFCRAPIAGRRVIRSSNGQEEERYVIETRLRVNGRTWKIDLTLTNRDAMGFRLLIGRDALRRKFIVDPGASYLLGPKERE</sequence>
<accession>A0ABW1L2Y4</accession>
<dbReference type="SUPFAM" id="SSF50630">
    <property type="entry name" value="Acid proteases"/>
    <property type="match status" value="1"/>
</dbReference>
<comment type="caution">
    <text evidence="2">The sequence shown here is derived from an EMBL/GenBank/DDBJ whole genome shotgun (WGS) entry which is preliminary data.</text>
</comment>
<dbReference type="Proteomes" id="UP001596116">
    <property type="component" value="Unassembled WGS sequence"/>
</dbReference>
<dbReference type="RefSeq" id="WP_379881153.1">
    <property type="nucleotide sequence ID" value="NZ_JBHPON010000003.1"/>
</dbReference>
<dbReference type="GO" id="GO:0006508">
    <property type="term" value="P:proteolysis"/>
    <property type="evidence" value="ECO:0007669"/>
    <property type="project" value="UniProtKB-KW"/>
</dbReference>
<proteinExistence type="predicted"/>
<organism evidence="2 3">
    <name type="scientific">Hyphococcus aureus</name>
    <dbReference type="NCBI Taxonomy" id="2666033"/>
    <lineage>
        <taxon>Bacteria</taxon>
        <taxon>Pseudomonadati</taxon>
        <taxon>Pseudomonadota</taxon>
        <taxon>Alphaproteobacteria</taxon>
        <taxon>Parvularculales</taxon>
        <taxon>Parvularculaceae</taxon>
        <taxon>Hyphococcus</taxon>
    </lineage>
</organism>
<keyword evidence="2" id="KW-0378">Hydrolase</keyword>
<dbReference type="Gene3D" id="2.40.70.10">
    <property type="entry name" value="Acid Proteases"/>
    <property type="match status" value="1"/>
</dbReference>
<keyword evidence="3" id="KW-1185">Reference proteome</keyword>
<gene>
    <name evidence="2" type="ORF">ACFMB1_17985</name>
</gene>
<dbReference type="PANTHER" id="PTHR38037">
    <property type="entry name" value="ZN_PROTEASE DOMAIN-CONTAINING PROTEIN"/>
    <property type="match status" value="1"/>
</dbReference>
<dbReference type="InterPro" id="IPR008503">
    <property type="entry name" value="Asp_endopeptidase"/>
</dbReference>
<evidence type="ECO:0000313" key="3">
    <source>
        <dbReference type="Proteomes" id="UP001596116"/>
    </source>
</evidence>
<reference evidence="2 3" key="1">
    <citation type="submission" date="2024-09" db="EMBL/GenBank/DDBJ databases">
        <authorList>
            <person name="Zhang Z.-H."/>
        </authorList>
    </citation>
    <scope>NUCLEOTIDE SEQUENCE [LARGE SCALE GENOMIC DNA]</scope>
    <source>
        <strain evidence="2 3">HHTR114</strain>
    </source>
</reference>
<dbReference type="Pfam" id="PF05618">
    <property type="entry name" value="Zn_protease"/>
    <property type="match status" value="1"/>
</dbReference>
<name>A0ABW1L2Y4_9PROT</name>
<dbReference type="PANTHER" id="PTHR38037:SF1">
    <property type="entry name" value="ATP-DEPENDENT ZINC PROTEASE DOMAIN-CONTAINING PROTEIN-RELATED"/>
    <property type="match status" value="1"/>
</dbReference>
<evidence type="ECO:0000313" key="2">
    <source>
        <dbReference type="EMBL" id="MFC6037452.1"/>
    </source>
</evidence>